<evidence type="ECO:0000313" key="10">
    <source>
        <dbReference type="EMBL" id="ORJ62384.1"/>
    </source>
</evidence>
<dbReference type="STRING" id="1969733.B5V00_03605"/>
<organism evidence="10 12">
    <name type="scientific">Geothermobacter hydrogeniphilus</name>
    <dbReference type="NCBI Taxonomy" id="1969733"/>
    <lineage>
        <taxon>Bacteria</taxon>
        <taxon>Pseudomonadati</taxon>
        <taxon>Thermodesulfobacteriota</taxon>
        <taxon>Desulfuromonadia</taxon>
        <taxon>Desulfuromonadales</taxon>
        <taxon>Geothermobacteraceae</taxon>
        <taxon>Geothermobacter</taxon>
    </lineage>
</organism>
<dbReference type="Gene3D" id="3.10.50.40">
    <property type="match status" value="1"/>
</dbReference>
<evidence type="ECO:0000313" key="11">
    <source>
        <dbReference type="EMBL" id="PNU20550.1"/>
    </source>
</evidence>
<dbReference type="SUPFAM" id="SSF54534">
    <property type="entry name" value="FKBP-like"/>
    <property type="match status" value="1"/>
</dbReference>
<evidence type="ECO:0000259" key="9">
    <source>
        <dbReference type="PROSITE" id="PS50059"/>
    </source>
</evidence>
<dbReference type="Pfam" id="PF01346">
    <property type="entry name" value="FKBP_N"/>
    <property type="match status" value="1"/>
</dbReference>
<dbReference type="Proteomes" id="UP000193136">
    <property type="component" value="Unassembled WGS sequence"/>
</dbReference>
<dbReference type="RefSeq" id="WP_085009397.1">
    <property type="nucleotide sequence ID" value="NZ_NAAD01000003.1"/>
</dbReference>
<dbReference type="InterPro" id="IPR000774">
    <property type="entry name" value="PPIase_FKBP_N"/>
</dbReference>
<feature type="domain" description="PPIase FKBP-type" evidence="9">
    <location>
        <begin position="138"/>
        <end position="224"/>
    </location>
</feature>
<dbReference type="Proteomes" id="UP000236340">
    <property type="component" value="Unassembled WGS sequence"/>
</dbReference>
<dbReference type="OrthoDB" id="9812109at2"/>
<dbReference type="PANTHER" id="PTHR43811">
    <property type="entry name" value="FKBP-TYPE PEPTIDYL-PROLYL CIS-TRANS ISOMERASE FKPA"/>
    <property type="match status" value="1"/>
</dbReference>
<comment type="catalytic activity">
    <reaction evidence="1 6 7">
        <text>[protein]-peptidylproline (omega=180) = [protein]-peptidylproline (omega=0)</text>
        <dbReference type="Rhea" id="RHEA:16237"/>
        <dbReference type="Rhea" id="RHEA-COMP:10747"/>
        <dbReference type="Rhea" id="RHEA-COMP:10748"/>
        <dbReference type="ChEBI" id="CHEBI:83833"/>
        <dbReference type="ChEBI" id="CHEBI:83834"/>
        <dbReference type="EC" id="5.2.1.8"/>
    </reaction>
</comment>
<keyword evidence="4 6" id="KW-0697">Rotamase</keyword>
<name>A0A1X0YBL5_9BACT</name>
<dbReference type="AlphaFoldDB" id="A0A1X0YBL5"/>
<dbReference type="PANTHER" id="PTHR43811:SF19">
    <property type="entry name" value="39 KDA FK506-BINDING NUCLEAR PROTEIN"/>
    <property type="match status" value="1"/>
</dbReference>
<dbReference type="EMBL" id="NAAD01000003">
    <property type="protein sequence ID" value="ORJ62384.1"/>
    <property type="molecule type" value="Genomic_DNA"/>
</dbReference>
<evidence type="ECO:0000256" key="3">
    <source>
        <dbReference type="ARBA" id="ARBA00022729"/>
    </source>
</evidence>
<feature type="signal peptide" evidence="8">
    <location>
        <begin position="1"/>
        <end position="21"/>
    </location>
</feature>
<evidence type="ECO:0000256" key="7">
    <source>
        <dbReference type="RuleBase" id="RU003915"/>
    </source>
</evidence>
<evidence type="ECO:0000256" key="1">
    <source>
        <dbReference type="ARBA" id="ARBA00000971"/>
    </source>
</evidence>
<reference evidence="10 12" key="1">
    <citation type="submission" date="2017-03" db="EMBL/GenBank/DDBJ databases">
        <title>Genome sequence of Geothermobacter sp. EPR-M, Deep-Sea Iron Reducer.</title>
        <authorList>
            <person name="Tully B."/>
            <person name="Savalia P."/>
            <person name="Abuyen K."/>
            <person name="Baughan C."/>
            <person name="Romero E."/>
            <person name="Ronkowski C."/>
            <person name="Torres B."/>
            <person name="Tremblay J."/>
            <person name="Trujillo A."/>
            <person name="Tyler M."/>
            <person name="Perez-Rodriguez I."/>
            <person name="Amend J."/>
        </authorList>
    </citation>
    <scope>NUCLEOTIDE SEQUENCE [LARGE SCALE GENOMIC DNA]</scope>
    <source>
        <strain evidence="10 12">EPR-M</strain>
    </source>
</reference>
<evidence type="ECO:0000256" key="8">
    <source>
        <dbReference type="SAM" id="SignalP"/>
    </source>
</evidence>
<dbReference type="EC" id="5.2.1.8" evidence="7"/>
<keyword evidence="3 8" id="KW-0732">Signal</keyword>
<dbReference type="InterPro" id="IPR046357">
    <property type="entry name" value="PPIase_dom_sf"/>
</dbReference>
<dbReference type="GO" id="GO:0003755">
    <property type="term" value="F:peptidyl-prolyl cis-trans isomerase activity"/>
    <property type="evidence" value="ECO:0007669"/>
    <property type="project" value="UniProtKB-UniRule"/>
</dbReference>
<protein>
    <recommendedName>
        <fullName evidence="7">Peptidyl-prolyl cis-trans isomerase</fullName>
        <ecNumber evidence="7">5.2.1.8</ecNumber>
    </recommendedName>
</protein>
<gene>
    <name evidence="10" type="ORF">B5V00_03605</name>
    <name evidence="11" type="ORF">C2E25_06645</name>
</gene>
<comment type="similarity">
    <text evidence="2 7">Belongs to the FKBP-type PPIase family.</text>
</comment>
<dbReference type="PROSITE" id="PS50059">
    <property type="entry name" value="FKBP_PPIASE"/>
    <property type="match status" value="1"/>
</dbReference>
<accession>A0A2K2HBC8</accession>
<dbReference type="Gene3D" id="1.10.287.460">
    <property type="entry name" value="Peptidyl-prolyl cis-trans isomerase, FKBP-type, N-terminal domain"/>
    <property type="match status" value="1"/>
</dbReference>
<keyword evidence="12" id="KW-1185">Reference proteome</keyword>
<dbReference type="Pfam" id="PF00254">
    <property type="entry name" value="FKBP_C"/>
    <property type="match status" value="1"/>
</dbReference>
<evidence type="ECO:0000256" key="4">
    <source>
        <dbReference type="ARBA" id="ARBA00023110"/>
    </source>
</evidence>
<proteinExistence type="inferred from homology"/>
<dbReference type="InterPro" id="IPR001179">
    <property type="entry name" value="PPIase_FKBP_dom"/>
</dbReference>
<reference evidence="11 13" key="2">
    <citation type="journal article" date="2018" name="Genome Announc.">
        <title>Genome Sequence of Geothermobacter sp. HR-1 Iron Reducer from the Loihi Seamount.</title>
        <authorList>
            <person name="Smith H."/>
            <person name="Abuyen K."/>
            <person name="Tremblay J."/>
            <person name="Savalia P."/>
            <person name="Perez-Rodriguez I."/>
            <person name="Emerson D."/>
            <person name="Tully B."/>
            <person name="Amend J."/>
        </authorList>
    </citation>
    <scope>NUCLEOTIDE SEQUENCE [LARGE SCALE GENOMIC DNA]</scope>
    <source>
        <strain evidence="11 13">HR-1</strain>
    </source>
</reference>
<feature type="chain" id="PRO_5038221276" description="Peptidyl-prolyl cis-trans isomerase" evidence="8">
    <location>
        <begin position="22"/>
        <end position="224"/>
    </location>
</feature>
<dbReference type="InterPro" id="IPR036944">
    <property type="entry name" value="PPIase_FKBP_N_sf"/>
</dbReference>
<dbReference type="FunFam" id="3.10.50.40:FF:000045">
    <property type="entry name" value="Peptidyl-prolyl cis-trans isomerase"/>
    <property type="match status" value="1"/>
</dbReference>
<dbReference type="EMBL" id="PPFX01000011">
    <property type="protein sequence ID" value="PNU20550.1"/>
    <property type="molecule type" value="Genomic_DNA"/>
</dbReference>
<evidence type="ECO:0000256" key="2">
    <source>
        <dbReference type="ARBA" id="ARBA00006577"/>
    </source>
</evidence>
<dbReference type="GO" id="GO:0006457">
    <property type="term" value="P:protein folding"/>
    <property type="evidence" value="ECO:0007669"/>
    <property type="project" value="InterPro"/>
</dbReference>
<comment type="caution">
    <text evidence="10">The sequence shown here is derived from an EMBL/GenBank/DDBJ whole genome shotgun (WGS) entry which is preliminary data.</text>
</comment>
<keyword evidence="5 6" id="KW-0413">Isomerase</keyword>
<sequence>MKRIVTLLALAGFCCVGVLQAAAETKKPTSLEDRVSYGIGMNIGKDFKNKDFAVNPELLAQGLKDVLAGDKTLMTPEEVQRTIMELQSVLQKKIGDKNLAEGKAFLEANKKKEGVKVTASGLQYKVLKEGSGATPTAESNVKVNYKGTLIDGTEFDSSYKRGQPATFQVGRVIKGWVEGLQLMKVGSKYQFVIPPELAYGDRGAGPQIGPNSVLVFEVELLEVN</sequence>
<accession>A0A1X0YBL5</accession>
<evidence type="ECO:0000256" key="5">
    <source>
        <dbReference type="ARBA" id="ARBA00023235"/>
    </source>
</evidence>
<evidence type="ECO:0000313" key="13">
    <source>
        <dbReference type="Proteomes" id="UP000236340"/>
    </source>
</evidence>
<evidence type="ECO:0000313" key="12">
    <source>
        <dbReference type="Proteomes" id="UP000193136"/>
    </source>
</evidence>
<evidence type="ECO:0000256" key="6">
    <source>
        <dbReference type="PROSITE-ProRule" id="PRU00277"/>
    </source>
</evidence>